<evidence type="ECO:0000256" key="6">
    <source>
        <dbReference type="SAM" id="Phobius"/>
    </source>
</evidence>
<feature type="domain" description="Sulfatase N-terminal" evidence="7">
    <location>
        <begin position="310"/>
        <end position="578"/>
    </location>
</feature>
<dbReference type="PANTHER" id="PTHR47371">
    <property type="entry name" value="LIPOTEICHOIC ACID SYNTHASE"/>
    <property type="match status" value="1"/>
</dbReference>
<evidence type="ECO:0000313" key="9">
    <source>
        <dbReference type="Proteomes" id="UP001596050"/>
    </source>
</evidence>
<evidence type="ECO:0000256" key="1">
    <source>
        <dbReference type="ARBA" id="ARBA00004651"/>
    </source>
</evidence>
<feature type="transmembrane region" description="Helical" evidence="6">
    <location>
        <begin position="165"/>
        <end position="185"/>
    </location>
</feature>
<keyword evidence="2" id="KW-1003">Cell membrane</keyword>
<protein>
    <submittedName>
        <fullName evidence="8">LTA synthase family protein</fullName>
        <ecNumber evidence="8">2.7.8.-</ecNumber>
    </submittedName>
</protein>
<feature type="transmembrane region" description="Helical" evidence="6">
    <location>
        <begin position="113"/>
        <end position="134"/>
    </location>
</feature>
<evidence type="ECO:0000256" key="3">
    <source>
        <dbReference type="ARBA" id="ARBA00022692"/>
    </source>
</evidence>
<keyword evidence="8" id="KW-0808">Transferase</keyword>
<dbReference type="SUPFAM" id="SSF53649">
    <property type="entry name" value="Alkaline phosphatase-like"/>
    <property type="match status" value="1"/>
</dbReference>
<dbReference type="CDD" id="cd16015">
    <property type="entry name" value="LTA_synthase"/>
    <property type="match status" value="1"/>
</dbReference>
<feature type="transmembrane region" description="Helical" evidence="6">
    <location>
        <begin position="32"/>
        <end position="51"/>
    </location>
</feature>
<dbReference type="Pfam" id="PF00884">
    <property type="entry name" value="Sulfatase"/>
    <property type="match status" value="1"/>
</dbReference>
<accession>A0ABW0L1P8</accession>
<name>A0ABW0L1P8_9BURK</name>
<organism evidence="8 9">
    <name type="scientific">Massilia niabensis</name>
    <dbReference type="NCBI Taxonomy" id="544910"/>
    <lineage>
        <taxon>Bacteria</taxon>
        <taxon>Pseudomonadati</taxon>
        <taxon>Pseudomonadota</taxon>
        <taxon>Betaproteobacteria</taxon>
        <taxon>Burkholderiales</taxon>
        <taxon>Oxalobacteraceae</taxon>
        <taxon>Telluria group</taxon>
        <taxon>Massilia</taxon>
    </lineage>
</organism>
<dbReference type="RefSeq" id="WP_379781832.1">
    <property type="nucleotide sequence ID" value="NZ_JBHSMU010000008.1"/>
</dbReference>
<dbReference type="InterPro" id="IPR050448">
    <property type="entry name" value="OpgB/LTA_synthase_biosynth"/>
</dbReference>
<dbReference type="PANTHER" id="PTHR47371:SF3">
    <property type="entry name" value="PHOSPHOGLYCEROL TRANSFERASE I"/>
    <property type="match status" value="1"/>
</dbReference>
<dbReference type="Proteomes" id="UP001596050">
    <property type="component" value="Unassembled WGS sequence"/>
</dbReference>
<keyword evidence="4 6" id="KW-1133">Transmembrane helix</keyword>
<proteinExistence type="predicted"/>
<feature type="transmembrane region" description="Helical" evidence="6">
    <location>
        <begin position="197"/>
        <end position="215"/>
    </location>
</feature>
<dbReference type="InterPro" id="IPR000917">
    <property type="entry name" value="Sulfatase_N"/>
</dbReference>
<evidence type="ECO:0000259" key="7">
    <source>
        <dbReference type="Pfam" id="PF00884"/>
    </source>
</evidence>
<evidence type="ECO:0000256" key="2">
    <source>
        <dbReference type="ARBA" id="ARBA00022475"/>
    </source>
</evidence>
<reference evidence="9" key="1">
    <citation type="journal article" date="2019" name="Int. J. Syst. Evol. Microbiol.">
        <title>The Global Catalogue of Microorganisms (GCM) 10K type strain sequencing project: providing services to taxonomists for standard genome sequencing and annotation.</title>
        <authorList>
            <consortium name="The Broad Institute Genomics Platform"/>
            <consortium name="The Broad Institute Genome Sequencing Center for Infectious Disease"/>
            <person name="Wu L."/>
            <person name="Ma J."/>
        </authorList>
    </citation>
    <scope>NUCLEOTIDE SEQUENCE [LARGE SCALE GENOMIC DNA]</scope>
    <source>
        <strain evidence="9">KACC 12649</strain>
    </source>
</reference>
<sequence length="671" mass="74978">MNHATACPVTDESFPVQQPARRWRRWHWSRQLGPYLNLFCLLAAGLAMLSVSRLALVCWQRQRVDAAGIIGELFIQGIRADLILLGYFLVIPLALAPCLAYRRSARLWTGMTAWWSTCALVFIGFMELASPQFIQQYDVRPNRLFVEYLAYPAEVFGTLWQGYRVALLLTLAGTLLLALALHAVLRRASSQTTMWPAKKLLLTWPLLMLVVAMQIRSTTAHRPANPAMFALSGDALVNSLVINSAWSVLDAIHSLRKEASSSEIYGRMPRASILAAVTSAPWLRDYRYPSSEIPTLHYQQAAVARDKPLNLVIVLEESLGATFVQSLGGLPVTPELEKLKHEGWWFEQLYATGTRSVRGIEAVVAGYAPTPARSVVKLSLAQQNFYTLALGLGKQGYQTEFVYGGEAHFDNMRSFFTGNGFQNVVDRRSMHPRFEGSWGASDEDLFDTSLERLKHLHAQGKPFFSLIFTSSNHEPFEFPDGKIALHDPVKGRVNNAVKYADYALGKFIRAAKQQDYWRDTVFLIVADHDNRVYGDSLVPIKKFHIPGLILGADIQPRRIRTLTSQIDLGPTLLSLLGVSSAHPMIGRDLARDSTTPGRAMLQFDNYFAWLEGSSATILRPGQRPLPGRYDAASGQLVLGSAPPEKASVDRALAHVMLPSLLYREQRYRLPK</sequence>
<feature type="transmembrane region" description="Helical" evidence="6">
    <location>
        <begin position="82"/>
        <end position="101"/>
    </location>
</feature>
<dbReference type="Gene3D" id="3.40.720.10">
    <property type="entry name" value="Alkaline Phosphatase, subunit A"/>
    <property type="match status" value="1"/>
</dbReference>
<evidence type="ECO:0000256" key="4">
    <source>
        <dbReference type="ARBA" id="ARBA00022989"/>
    </source>
</evidence>
<evidence type="ECO:0000256" key="5">
    <source>
        <dbReference type="ARBA" id="ARBA00023136"/>
    </source>
</evidence>
<dbReference type="InterPro" id="IPR017850">
    <property type="entry name" value="Alkaline_phosphatase_core_sf"/>
</dbReference>
<evidence type="ECO:0000313" key="8">
    <source>
        <dbReference type="EMBL" id="MFC5459718.1"/>
    </source>
</evidence>
<dbReference type="EMBL" id="JBHSMU010000008">
    <property type="protein sequence ID" value="MFC5459718.1"/>
    <property type="molecule type" value="Genomic_DNA"/>
</dbReference>
<keyword evidence="9" id="KW-1185">Reference proteome</keyword>
<dbReference type="InterPro" id="IPR012160">
    <property type="entry name" value="LtaS-like"/>
</dbReference>
<comment type="subcellular location">
    <subcellularLocation>
        <location evidence="1">Cell membrane</location>
        <topology evidence="1">Multi-pass membrane protein</topology>
    </subcellularLocation>
</comment>
<keyword evidence="5 6" id="KW-0472">Membrane</keyword>
<dbReference type="Gene3D" id="3.30.1120.80">
    <property type="match status" value="1"/>
</dbReference>
<dbReference type="EC" id="2.7.8.-" evidence="8"/>
<gene>
    <name evidence="8" type="ORF">ACFPN5_07830</name>
</gene>
<comment type="caution">
    <text evidence="8">The sequence shown here is derived from an EMBL/GenBank/DDBJ whole genome shotgun (WGS) entry which is preliminary data.</text>
</comment>
<keyword evidence="3 6" id="KW-0812">Transmembrane</keyword>
<dbReference type="GO" id="GO:0016740">
    <property type="term" value="F:transferase activity"/>
    <property type="evidence" value="ECO:0007669"/>
    <property type="project" value="UniProtKB-KW"/>
</dbReference>
<dbReference type="PIRSF" id="PIRSF005091">
    <property type="entry name" value="Mmb_sulf_HI1246"/>
    <property type="match status" value="1"/>
</dbReference>